<evidence type="ECO:0000259" key="2">
    <source>
        <dbReference type="Pfam" id="PF02517"/>
    </source>
</evidence>
<dbReference type="Proteomes" id="UP000663508">
    <property type="component" value="Chromosome"/>
</dbReference>
<dbReference type="RefSeq" id="WP_207180940.1">
    <property type="nucleotide sequence ID" value="NZ_AP024145.1"/>
</dbReference>
<feature type="domain" description="CAAX prenyl protease 2/Lysostaphin resistance protein A-like" evidence="2">
    <location>
        <begin position="148"/>
        <end position="236"/>
    </location>
</feature>
<accession>A0A8H9C402</accession>
<name>A0A8H9C402_9HYPH</name>
<proteinExistence type="predicted"/>
<dbReference type="InterPro" id="IPR003675">
    <property type="entry name" value="Rce1/LyrA-like_dom"/>
</dbReference>
<dbReference type="GO" id="GO:0080120">
    <property type="term" value="P:CAAX-box protein maturation"/>
    <property type="evidence" value="ECO:0007669"/>
    <property type="project" value="UniProtKB-ARBA"/>
</dbReference>
<evidence type="ECO:0000313" key="3">
    <source>
        <dbReference type="EMBL" id="BCM81725.1"/>
    </source>
</evidence>
<gene>
    <name evidence="3" type="ORF">mvi_01860</name>
</gene>
<evidence type="ECO:0000313" key="4">
    <source>
        <dbReference type="Proteomes" id="UP000663508"/>
    </source>
</evidence>
<evidence type="ECO:0000256" key="1">
    <source>
        <dbReference type="SAM" id="Phobius"/>
    </source>
</evidence>
<organism evidence="3 4">
    <name type="scientific">Methylobacterium indicum</name>
    <dbReference type="NCBI Taxonomy" id="1775910"/>
    <lineage>
        <taxon>Bacteria</taxon>
        <taxon>Pseudomonadati</taxon>
        <taxon>Pseudomonadota</taxon>
        <taxon>Alphaproteobacteria</taxon>
        <taxon>Hyphomicrobiales</taxon>
        <taxon>Methylobacteriaceae</taxon>
        <taxon>Methylobacterium</taxon>
    </lineage>
</organism>
<keyword evidence="1" id="KW-1133">Transmembrane helix</keyword>
<keyword evidence="1" id="KW-0812">Transmembrane</keyword>
<keyword evidence="1" id="KW-0472">Membrane</keyword>
<feature type="transmembrane region" description="Helical" evidence="1">
    <location>
        <begin position="108"/>
        <end position="128"/>
    </location>
</feature>
<dbReference type="PANTHER" id="PTHR36435">
    <property type="entry name" value="SLR1288 PROTEIN"/>
    <property type="match status" value="1"/>
</dbReference>
<dbReference type="GO" id="GO:0004175">
    <property type="term" value="F:endopeptidase activity"/>
    <property type="evidence" value="ECO:0007669"/>
    <property type="project" value="UniProtKB-ARBA"/>
</dbReference>
<dbReference type="KEGG" id="mind:mvi_01860"/>
<feature type="transmembrane region" description="Helical" evidence="1">
    <location>
        <begin position="20"/>
        <end position="48"/>
    </location>
</feature>
<reference evidence="3" key="1">
    <citation type="submission" date="2020-11" db="EMBL/GenBank/DDBJ databases">
        <title>Complete genome sequence of a novel pathogenic Methylobacterium strain isolated from rice in Vietnam.</title>
        <authorList>
            <person name="Lai K."/>
            <person name="Okazaki S."/>
            <person name="Higashi K."/>
            <person name="Mori H."/>
            <person name="Toyoda A."/>
            <person name="Kurokawa K."/>
        </authorList>
    </citation>
    <scope>NUCLEOTIDE SEQUENCE</scope>
    <source>
        <strain evidence="3">VL1</strain>
    </source>
</reference>
<dbReference type="EMBL" id="AP024145">
    <property type="protein sequence ID" value="BCM81725.1"/>
    <property type="molecule type" value="Genomic_DNA"/>
</dbReference>
<dbReference type="PANTHER" id="PTHR36435:SF1">
    <property type="entry name" value="CAAX AMINO TERMINAL PROTEASE FAMILY PROTEIN"/>
    <property type="match status" value="1"/>
</dbReference>
<sequence>MAPAPGIGPPKPGRGPRRAWAVAAAILRALLLQLAALGLVLGALALARRLPALPPGLLPFPDLTGAERAALAVTVLPHAALALLVLAAARFAPGRVGFARPALPRRAVLTLILWPPLQVAWTAGLLLASGTTPVRAWRLSPFLTGEVFLAWTLWLVVLAPFAEEMLFRGDLFSRLRSLLPPAATVAVGALVFGLCHAERGLLQPVSVLPLGVALGAMRLWTGSLWPCIALHALSNGAVVLARVWSTG</sequence>
<dbReference type="Pfam" id="PF02517">
    <property type="entry name" value="Rce1-like"/>
    <property type="match status" value="1"/>
</dbReference>
<dbReference type="AlphaFoldDB" id="A0A8H9C402"/>
<feature type="transmembrane region" description="Helical" evidence="1">
    <location>
        <begin position="178"/>
        <end position="202"/>
    </location>
</feature>
<feature type="transmembrane region" description="Helical" evidence="1">
    <location>
        <begin position="68"/>
        <end position="87"/>
    </location>
</feature>
<dbReference type="InterPro" id="IPR052710">
    <property type="entry name" value="CAAX_protease"/>
</dbReference>
<protein>
    <recommendedName>
        <fullName evidence="2">CAAX prenyl protease 2/Lysostaphin resistance protein A-like domain-containing protein</fullName>
    </recommendedName>
</protein>